<dbReference type="Gene3D" id="3.90.550.10">
    <property type="entry name" value="Spore Coat Polysaccharide Biosynthesis Protein SpsA, Chain A"/>
    <property type="match status" value="1"/>
</dbReference>
<reference evidence="2" key="1">
    <citation type="submission" date="2021-02" db="EMBL/GenBank/DDBJ databases">
        <title>Fulvivirga sp. S481 isolated from sea water.</title>
        <authorList>
            <person name="Bae S.S."/>
            <person name="Baek K."/>
        </authorList>
    </citation>
    <scope>NUCLEOTIDE SEQUENCE</scope>
    <source>
        <strain evidence="2">S481</strain>
    </source>
</reference>
<dbReference type="PANTHER" id="PTHR43685:SF2">
    <property type="entry name" value="GLYCOSYLTRANSFERASE 2-LIKE DOMAIN-CONTAINING PROTEIN"/>
    <property type="match status" value="1"/>
</dbReference>
<feature type="domain" description="Glycosyltransferase 2-like" evidence="1">
    <location>
        <begin position="7"/>
        <end position="177"/>
    </location>
</feature>
<dbReference type="InterPro" id="IPR029044">
    <property type="entry name" value="Nucleotide-diphossugar_trans"/>
</dbReference>
<dbReference type="KEGG" id="fuv:JR347_00950"/>
<evidence type="ECO:0000313" key="3">
    <source>
        <dbReference type="Proteomes" id="UP000662783"/>
    </source>
</evidence>
<evidence type="ECO:0000259" key="1">
    <source>
        <dbReference type="Pfam" id="PF00535"/>
    </source>
</evidence>
<dbReference type="InterPro" id="IPR050834">
    <property type="entry name" value="Glycosyltransf_2"/>
</dbReference>
<dbReference type="EMBL" id="CP070608">
    <property type="protein sequence ID" value="QSE97686.1"/>
    <property type="molecule type" value="Genomic_DNA"/>
</dbReference>
<protein>
    <submittedName>
        <fullName evidence="2">Glycosyltransferase family 2 protein</fullName>
    </submittedName>
</protein>
<proteinExistence type="predicted"/>
<dbReference type="Proteomes" id="UP000662783">
    <property type="component" value="Chromosome"/>
</dbReference>
<dbReference type="PANTHER" id="PTHR43685">
    <property type="entry name" value="GLYCOSYLTRANSFERASE"/>
    <property type="match status" value="1"/>
</dbReference>
<dbReference type="RefSeq" id="WP_205722195.1">
    <property type="nucleotide sequence ID" value="NZ_CP070608.1"/>
</dbReference>
<dbReference type="SUPFAM" id="SSF53448">
    <property type="entry name" value="Nucleotide-diphospho-sugar transferases"/>
    <property type="match status" value="1"/>
</dbReference>
<dbReference type="Pfam" id="PF00535">
    <property type="entry name" value="Glycos_transf_2"/>
    <property type="match status" value="1"/>
</dbReference>
<sequence length="285" mass="33636">MDKPKVSIICLCYNHQDYLEESVLSALHQSYKNIEVIVVDDYSTDGSREKIQQLKERFNQLKVIFTDRNLGSTKAFNLGLKEASGEFLIDLATDDVLAKDRVLKGLAEFEVLDDSYGVNFTNAINIDSEGNELHHHYPIASSGKVINPPPKGDLYVELIKRYFICPPTMMSKRQVFDYLDGYDESLLYEDFDFWVRSSRKFKYCYTDEPLVKRRLLKYSMSNLQYRRNSPQMESTYRICEKIKGLNQTKEEDKALKRRIFLEMKQCIKYFNWKLFFKYVRLRMSV</sequence>
<name>A0A975A0X2_9BACT</name>
<gene>
    <name evidence="2" type="ORF">JR347_00950</name>
</gene>
<organism evidence="2 3">
    <name type="scientific">Fulvivirga lutea</name>
    <dbReference type="NCBI Taxonomy" id="2810512"/>
    <lineage>
        <taxon>Bacteria</taxon>
        <taxon>Pseudomonadati</taxon>
        <taxon>Bacteroidota</taxon>
        <taxon>Cytophagia</taxon>
        <taxon>Cytophagales</taxon>
        <taxon>Fulvivirgaceae</taxon>
        <taxon>Fulvivirga</taxon>
    </lineage>
</organism>
<dbReference type="AlphaFoldDB" id="A0A975A0X2"/>
<accession>A0A975A0X2</accession>
<keyword evidence="3" id="KW-1185">Reference proteome</keyword>
<dbReference type="InterPro" id="IPR001173">
    <property type="entry name" value="Glyco_trans_2-like"/>
</dbReference>
<evidence type="ECO:0000313" key="2">
    <source>
        <dbReference type="EMBL" id="QSE97686.1"/>
    </source>
</evidence>